<dbReference type="GO" id="GO:0030596">
    <property type="term" value="F:alpha-L-rhamnosidase activity"/>
    <property type="evidence" value="ECO:0007669"/>
    <property type="project" value="UniProtKB-EC"/>
</dbReference>
<evidence type="ECO:0000256" key="1">
    <source>
        <dbReference type="ARBA" id="ARBA00001445"/>
    </source>
</evidence>
<evidence type="ECO:0000259" key="8">
    <source>
        <dbReference type="Pfam" id="PF17390"/>
    </source>
</evidence>
<dbReference type="PIRSF" id="PIRSF010631">
    <property type="entry name" value="A-rhamnsds"/>
    <property type="match status" value="1"/>
</dbReference>
<feature type="chain" id="PRO_5021885948" description="alpha-L-rhamnosidase" evidence="4">
    <location>
        <begin position="19"/>
        <end position="938"/>
    </location>
</feature>
<dbReference type="Gene3D" id="2.60.40.10">
    <property type="entry name" value="Immunoglobulins"/>
    <property type="match status" value="1"/>
</dbReference>
<dbReference type="Pfam" id="PF17390">
    <property type="entry name" value="Bac_rhamnosid_C"/>
    <property type="match status" value="1"/>
</dbReference>
<keyword evidence="10" id="KW-1185">Reference proteome</keyword>
<dbReference type="Gene3D" id="1.50.10.10">
    <property type="match status" value="1"/>
</dbReference>
<dbReference type="Proteomes" id="UP000320300">
    <property type="component" value="Unassembled WGS sequence"/>
</dbReference>
<gene>
    <name evidence="9" type="ORF">SAMN06265348_101302</name>
</gene>
<dbReference type="InterPro" id="IPR013737">
    <property type="entry name" value="Bac_rhamnosid_N"/>
</dbReference>
<dbReference type="PANTHER" id="PTHR33307:SF6">
    <property type="entry name" value="ALPHA-RHAMNOSIDASE (EUROFUNG)-RELATED"/>
    <property type="match status" value="1"/>
</dbReference>
<keyword evidence="4" id="KW-0732">Signal</keyword>
<name>A0A521ALS5_9SPHI</name>
<evidence type="ECO:0000256" key="2">
    <source>
        <dbReference type="ARBA" id="ARBA00012652"/>
    </source>
</evidence>
<dbReference type="InterPro" id="IPR035396">
    <property type="entry name" value="Bac_rhamnosid6H"/>
</dbReference>
<dbReference type="PANTHER" id="PTHR33307">
    <property type="entry name" value="ALPHA-RHAMNOSIDASE (EUROFUNG)"/>
    <property type="match status" value="1"/>
</dbReference>
<evidence type="ECO:0000256" key="3">
    <source>
        <dbReference type="ARBA" id="ARBA00022801"/>
    </source>
</evidence>
<dbReference type="InterPro" id="IPR012341">
    <property type="entry name" value="6hp_glycosidase-like_sf"/>
</dbReference>
<dbReference type="RefSeq" id="WP_142526406.1">
    <property type="nucleotide sequence ID" value="NZ_CBCSJO010000002.1"/>
</dbReference>
<evidence type="ECO:0000259" key="5">
    <source>
        <dbReference type="Pfam" id="PF05592"/>
    </source>
</evidence>
<dbReference type="Pfam" id="PF05592">
    <property type="entry name" value="Bac_rhamnosid"/>
    <property type="match status" value="1"/>
</dbReference>
<feature type="domain" description="Alpha-L-rhamnosidase concanavalin-like" evidence="5">
    <location>
        <begin position="352"/>
        <end position="479"/>
    </location>
</feature>
<feature type="signal peptide" evidence="4">
    <location>
        <begin position="1"/>
        <end position="18"/>
    </location>
</feature>
<sequence length="938" mass="105805">MIRIVLLWILLLHQAAFAQVQVTAPRCEMRENPLGIDMLKPSLSWKIDSRSRSVVQTSYQVLVASSQEKLAANTGDLWDSGNIRSDASVNVLYQGVPLKSRTKCYWKVKIGNNRGDSEWSAPAFWSMGLLKGGDWKGRWIGMDYPAKGDSETQFSRLSARYFRKEFKTSKIVKSATAYIIGLGLYELYVNGKKVGDQVLAPGPTDYNQSVKYNTFDVTGYLKPGGNAIGTVLGNGRFYTMRQAYKPYKIKTFGYPKMLMNLDIEYSDGTKEVISTDDSWKMTANGPIRTNNEYDGEEYDATKEMPGWADAGFNAQGWQKATFVQEAVGMPVAQMNENMKVMETIKPVSIRWLKPGVYIMDMGQNMAGWVRMSVIGKRGQAVKLRFGETLQLGNLASGSAVVLATSGKSKSQSAVTSNQVVTELFVRNLRDAKSTDIYILKGTGRESWEPSFVYHGFRYVEITGYPGKPQLSDFEGRVVYDEMQTSGEFSSSNETLNSIYKNAYWAIRSNYKGMPVDCPQRNERQPWLGDRTTGAYGESFLFDNGRLYTKWLDDIQQSQRQDGSIPDVAPAFWRYYSDNVTWPATYLTVADMIYQQYGDLRPIVKHYPSMKKWMDYMQENYMTADLITKDKYGDWCVPPESKELIFSKDPLRKTDGVLLATATYYKLLMLMRQFALLQHLQGDAAVFESLAGRIKTAFNQKFLNADSKQYSNNSVTANLLPLSFGLVPDQDRERVFQNMTGKIEKENNSHISTGVIGTQWLMRGLSANGRPDLAYRLATNRTYPSWGYMAENGATTIWELWNGNTADPGMNSQNHVMLLGDLMIWYYENLAGIKAAAPGFKELLMKPDFVEGLSHVDASYQSAYGTVKSNWTKKGAHFEWHITLPANTSARVYIPVQDIGRLSESGNKIKEASGLRFIKMEGQRAVLEIGSGEYNFMVN</sequence>
<organism evidence="9 10">
    <name type="scientific">Pedobacter westerhofensis</name>
    <dbReference type="NCBI Taxonomy" id="425512"/>
    <lineage>
        <taxon>Bacteria</taxon>
        <taxon>Pseudomonadati</taxon>
        <taxon>Bacteroidota</taxon>
        <taxon>Sphingobacteriia</taxon>
        <taxon>Sphingobacteriales</taxon>
        <taxon>Sphingobacteriaceae</taxon>
        <taxon>Pedobacter</taxon>
    </lineage>
</organism>
<dbReference type="SUPFAM" id="SSF49785">
    <property type="entry name" value="Galactose-binding domain-like"/>
    <property type="match status" value="1"/>
</dbReference>
<dbReference type="InterPro" id="IPR008928">
    <property type="entry name" value="6-hairpin_glycosidase_sf"/>
</dbReference>
<dbReference type="Gene3D" id="2.60.420.10">
    <property type="entry name" value="Maltose phosphorylase, domain 3"/>
    <property type="match status" value="1"/>
</dbReference>
<dbReference type="InterPro" id="IPR035398">
    <property type="entry name" value="Bac_rhamnosid_C"/>
</dbReference>
<dbReference type="SUPFAM" id="SSF48208">
    <property type="entry name" value="Six-hairpin glycosidases"/>
    <property type="match status" value="1"/>
</dbReference>
<accession>A0A521ALS5</accession>
<protein>
    <recommendedName>
        <fullName evidence="2">alpha-L-rhamnosidase</fullName>
        <ecNumber evidence="2">3.2.1.40</ecNumber>
    </recommendedName>
</protein>
<keyword evidence="3" id="KW-0378">Hydrolase</keyword>
<dbReference type="OrthoDB" id="9766741at2"/>
<dbReference type="Pfam" id="PF17389">
    <property type="entry name" value="Bac_rhamnosid6H"/>
    <property type="match status" value="1"/>
</dbReference>
<dbReference type="InterPro" id="IPR016007">
    <property type="entry name" value="Alpha_rhamnosid"/>
</dbReference>
<feature type="domain" description="Alpha-L-rhamnosidase C-terminal" evidence="8">
    <location>
        <begin position="831"/>
        <end position="903"/>
    </location>
</feature>
<dbReference type="EC" id="3.2.1.40" evidence="2"/>
<feature type="domain" description="Alpha-L-rhamnosidase six-hairpin glycosidase" evidence="7">
    <location>
        <begin position="485"/>
        <end position="829"/>
    </location>
</feature>
<dbReference type="Pfam" id="PF25788">
    <property type="entry name" value="Ig_Rha78A_N"/>
    <property type="match status" value="1"/>
</dbReference>
<dbReference type="AlphaFoldDB" id="A0A521ALS5"/>
<dbReference type="InterPro" id="IPR008979">
    <property type="entry name" value="Galactose-bd-like_sf"/>
</dbReference>
<feature type="domain" description="Bacterial alpha-L-rhamnosidase N-terminal" evidence="6">
    <location>
        <begin position="172"/>
        <end position="342"/>
    </location>
</feature>
<evidence type="ECO:0000313" key="10">
    <source>
        <dbReference type="Proteomes" id="UP000320300"/>
    </source>
</evidence>
<dbReference type="GO" id="GO:0005975">
    <property type="term" value="P:carbohydrate metabolic process"/>
    <property type="evidence" value="ECO:0007669"/>
    <property type="project" value="InterPro"/>
</dbReference>
<dbReference type="Gene3D" id="2.60.120.260">
    <property type="entry name" value="Galactose-binding domain-like"/>
    <property type="match status" value="2"/>
</dbReference>
<comment type="catalytic activity">
    <reaction evidence="1">
        <text>Hydrolysis of terminal non-reducing alpha-L-rhamnose residues in alpha-L-rhamnosides.</text>
        <dbReference type="EC" id="3.2.1.40"/>
    </reaction>
</comment>
<evidence type="ECO:0000313" key="9">
    <source>
        <dbReference type="EMBL" id="SMO35769.1"/>
    </source>
</evidence>
<reference evidence="9 10" key="1">
    <citation type="submission" date="2017-05" db="EMBL/GenBank/DDBJ databases">
        <authorList>
            <person name="Varghese N."/>
            <person name="Submissions S."/>
        </authorList>
    </citation>
    <scope>NUCLEOTIDE SEQUENCE [LARGE SCALE GENOMIC DNA]</scope>
    <source>
        <strain evidence="9 10">DSM 19036</strain>
    </source>
</reference>
<evidence type="ECO:0000259" key="7">
    <source>
        <dbReference type="Pfam" id="PF17389"/>
    </source>
</evidence>
<evidence type="ECO:0000259" key="6">
    <source>
        <dbReference type="Pfam" id="PF08531"/>
    </source>
</evidence>
<proteinExistence type="predicted"/>
<dbReference type="EMBL" id="FXTN01000001">
    <property type="protein sequence ID" value="SMO35769.1"/>
    <property type="molecule type" value="Genomic_DNA"/>
</dbReference>
<dbReference type="Pfam" id="PF08531">
    <property type="entry name" value="Bac_rhamnosid_N"/>
    <property type="match status" value="1"/>
</dbReference>
<evidence type="ECO:0000256" key="4">
    <source>
        <dbReference type="SAM" id="SignalP"/>
    </source>
</evidence>
<dbReference type="InterPro" id="IPR013783">
    <property type="entry name" value="Ig-like_fold"/>
</dbReference>
<dbReference type="InterPro" id="IPR008902">
    <property type="entry name" value="Rhamnosid_concanavalin"/>
</dbReference>